<keyword evidence="3 8" id="KW-0812">Transmembrane</keyword>
<evidence type="ECO:0000256" key="3">
    <source>
        <dbReference type="ARBA" id="ARBA00022692"/>
    </source>
</evidence>
<gene>
    <name evidence="10" type="ORF">IV53_GL001066</name>
</gene>
<feature type="transmembrane region" description="Helical" evidence="8">
    <location>
        <begin position="269"/>
        <end position="288"/>
    </location>
</feature>
<dbReference type="Proteomes" id="UP000051500">
    <property type="component" value="Unassembled WGS sequence"/>
</dbReference>
<feature type="transmembrane region" description="Helical" evidence="8">
    <location>
        <begin position="59"/>
        <end position="78"/>
    </location>
</feature>
<dbReference type="InterPro" id="IPR014743">
    <property type="entry name" value="Cl-channel_core"/>
</dbReference>
<dbReference type="GO" id="GO:0005886">
    <property type="term" value="C:plasma membrane"/>
    <property type="evidence" value="ECO:0007669"/>
    <property type="project" value="TreeGrafter"/>
</dbReference>
<evidence type="ECO:0000256" key="2">
    <source>
        <dbReference type="ARBA" id="ARBA00022448"/>
    </source>
</evidence>
<comment type="subcellular location">
    <subcellularLocation>
        <location evidence="1">Membrane</location>
        <topology evidence="1">Multi-pass membrane protein</topology>
    </subcellularLocation>
</comment>
<name>A0A0R2KFZ2_9LACO</name>
<evidence type="ECO:0000256" key="5">
    <source>
        <dbReference type="ARBA" id="ARBA00023065"/>
    </source>
</evidence>
<evidence type="ECO:0000256" key="8">
    <source>
        <dbReference type="SAM" id="Phobius"/>
    </source>
</evidence>
<keyword evidence="11" id="KW-1185">Reference proteome</keyword>
<dbReference type="PANTHER" id="PTHR45711:SF6">
    <property type="entry name" value="CHLORIDE CHANNEL PROTEIN"/>
    <property type="match status" value="1"/>
</dbReference>
<feature type="transmembrane region" description="Helical" evidence="8">
    <location>
        <begin position="228"/>
        <end position="249"/>
    </location>
</feature>
<dbReference type="eggNOG" id="COG0038">
    <property type="taxonomic scope" value="Bacteria"/>
</dbReference>
<feature type="transmembrane region" description="Helical" evidence="8">
    <location>
        <begin position="326"/>
        <end position="346"/>
    </location>
</feature>
<keyword evidence="6 8" id="KW-0472">Membrane</keyword>
<feature type="transmembrane region" description="Helical" evidence="8">
    <location>
        <begin position="396"/>
        <end position="419"/>
    </location>
</feature>
<dbReference type="InterPro" id="IPR036721">
    <property type="entry name" value="RCK_C_sf"/>
</dbReference>
<dbReference type="STRING" id="1122146.IV53_GL001066"/>
<dbReference type="GO" id="GO:0006813">
    <property type="term" value="P:potassium ion transport"/>
    <property type="evidence" value="ECO:0007669"/>
    <property type="project" value="InterPro"/>
</dbReference>
<dbReference type="OrthoDB" id="9812438at2"/>
<evidence type="ECO:0000256" key="6">
    <source>
        <dbReference type="ARBA" id="ARBA00023136"/>
    </source>
</evidence>
<organism evidence="10 11">
    <name type="scientific">Ligilactobacillus ceti DSM 22408</name>
    <dbReference type="NCBI Taxonomy" id="1122146"/>
    <lineage>
        <taxon>Bacteria</taxon>
        <taxon>Bacillati</taxon>
        <taxon>Bacillota</taxon>
        <taxon>Bacilli</taxon>
        <taxon>Lactobacillales</taxon>
        <taxon>Lactobacillaceae</taxon>
        <taxon>Ligilactobacillus</taxon>
    </lineage>
</organism>
<dbReference type="PANTHER" id="PTHR45711">
    <property type="entry name" value="CHLORIDE CHANNEL PROTEIN"/>
    <property type="match status" value="1"/>
</dbReference>
<dbReference type="GO" id="GO:0008324">
    <property type="term" value="F:monoatomic cation transmembrane transporter activity"/>
    <property type="evidence" value="ECO:0007669"/>
    <property type="project" value="InterPro"/>
</dbReference>
<keyword evidence="5" id="KW-0406">Ion transport</keyword>
<dbReference type="Pfam" id="PF02080">
    <property type="entry name" value="TrkA_C"/>
    <property type="match status" value="1"/>
</dbReference>
<dbReference type="PROSITE" id="PS51202">
    <property type="entry name" value="RCK_C"/>
    <property type="match status" value="1"/>
</dbReference>
<dbReference type="InterPro" id="IPR006037">
    <property type="entry name" value="RCK_C"/>
</dbReference>
<feature type="transmembrane region" description="Helical" evidence="8">
    <location>
        <begin position="358"/>
        <end position="376"/>
    </location>
</feature>
<dbReference type="SUPFAM" id="SSF116726">
    <property type="entry name" value="TrkA C-terminal domain-like"/>
    <property type="match status" value="1"/>
</dbReference>
<dbReference type="CDD" id="cd01031">
    <property type="entry name" value="EriC"/>
    <property type="match status" value="1"/>
</dbReference>
<dbReference type="RefSeq" id="WP_027106369.1">
    <property type="nucleotide sequence ID" value="NZ_AUHP01000004.1"/>
</dbReference>
<evidence type="ECO:0000313" key="10">
    <source>
        <dbReference type="EMBL" id="KRN88303.1"/>
    </source>
</evidence>
<keyword evidence="2" id="KW-0813">Transport</keyword>
<protein>
    <submittedName>
        <fullName evidence="10">CPA2 family monovalent cation proton (H+) antiporter-2</fullName>
    </submittedName>
</protein>
<feature type="transmembrane region" description="Helical" evidence="8">
    <location>
        <begin position="300"/>
        <end position="320"/>
    </location>
</feature>
<accession>A0A0R2KFZ2</accession>
<comment type="caution">
    <text evidence="10">The sequence shown here is derived from an EMBL/GenBank/DDBJ whole genome shotgun (WGS) entry which is preliminary data.</text>
</comment>
<dbReference type="PRINTS" id="PR00762">
    <property type="entry name" value="CLCHANNEL"/>
</dbReference>
<dbReference type="AlphaFoldDB" id="A0A0R2KFZ2"/>
<evidence type="ECO:0000259" key="9">
    <source>
        <dbReference type="PROSITE" id="PS51202"/>
    </source>
</evidence>
<keyword evidence="7" id="KW-0868">Chloride</keyword>
<evidence type="ECO:0000313" key="11">
    <source>
        <dbReference type="Proteomes" id="UP000051500"/>
    </source>
</evidence>
<evidence type="ECO:0000256" key="7">
    <source>
        <dbReference type="ARBA" id="ARBA00023214"/>
    </source>
</evidence>
<reference evidence="10 11" key="1">
    <citation type="journal article" date="2015" name="Genome Announc.">
        <title>Expanding the biotechnology potential of lactobacilli through comparative genomics of 213 strains and associated genera.</title>
        <authorList>
            <person name="Sun Z."/>
            <person name="Harris H.M."/>
            <person name="McCann A."/>
            <person name="Guo C."/>
            <person name="Argimon S."/>
            <person name="Zhang W."/>
            <person name="Yang X."/>
            <person name="Jeffery I.B."/>
            <person name="Cooney J.C."/>
            <person name="Kagawa T.F."/>
            <person name="Liu W."/>
            <person name="Song Y."/>
            <person name="Salvetti E."/>
            <person name="Wrobel A."/>
            <person name="Rasinkangas P."/>
            <person name="Parkhill J."/>
            <person name="Rea M.C."/>
            <person name="O'Sullivan O."/>
            <person name="Ritari J."/>
            <person name="Douillard F.P."/>
            <person name="Paul Ross R."/>
            <person name="Yang R."/>
            <person name="Briner A.E."/>
            <person name="Felis G.E."/>
            <person name="de Vos W.M."/>
            <person name="Barrangou R."/>
            <person name="Klaenhammer T.R."/>
            <person name="Caufield P.W."/>
            <person name="Cui Y."/>
            <person name="Zhang H."/>
            <person name="O'Toole P.W."/>
        </authorList>
    </citation>
    <scope>NUCLEOTIDE SEQUENCE [LARGE SCALE GENOMIC DNA]</scope>
    <source>
        <strain evidence="10 11">DSM 22408</strain>
    </source>
</reference>
<evidence type="ECO:0000256" key="4">
    <source>
        <dbReference type="ARBA" id="ARBA00022989"/>
    </source>
</evidence>
<proteinExistence type="predicted"/>
<sequence>MKRITKRYFLNFARFSFIIKGLVLGVIVGVVVSLFRLTIEKMMDFVKWSYHIMGQKPQYIVLWVGLMIVISFITGKLIKADPNIKGSGIPQVEGQLAGELEMNWWSVLWRKWIGGVLGIGSGLFLGREGPSIQLGAALGHGFADLTKKRGSAKRVLIAGGSAAGLSAAFNAPIAGTLFVLEEVYHNFSPLIWTTALASAVSSNYISMNFFGLEPVLKMAPSRVFPLKYYWHLLLVGIFLGLLGLLYQYMTLNSSKIYDKIKFLPEQYRSIIPLLLIIPIGLFLPLSLGGGNGLIINAVDLPVGLMTLLGIFVLRIVFSTVCYGTGLPGGIFLPILTLGAILGAIYGRFMVDMGLLPQYLVVDFVIYSMSGYFAGIGKAPFTAILLITEMVGSLHHLMPLAVVTLTAYAVVDLLGGAPIYEAMLSRLLKKDHKEVQGDYSDRLEIPVFAGSYIQGKQVRDIKWPDTCLLISIRRGEKDTIPHGDTLIHSGDTLVVLTTHANRCHVREKISTITNKMVEN</sequence>
<evidence type="ECO:0000256" key="1">
    <source>
        <dbReference type="ARBA" id="ARBA00004141"/>
    </source>
</evidence>
<keyword evidence="4 8" id="KW-1133">Transmembrane helix</keyword>
<dbReference type="Pfam" id="PF00654">
    <property type="entry name" value="Voltage_CLC"/>
    <property type="match status" value="1"/>
</dbReference>
<feature type="transmembrane region" description="Helical" evidence="8">
    <location>
        <begin position="12"/>
        <end position="39"/>
    </location>
</feature>
<dbReference type="InterPro" id="IPR001807">
    <property type="entry name" value="ClC"/>
</dbReference>
<dbReference type="Gene3D" id="1.10.3080.10">
    <property type="entry name" value="Clc chloride channel"/>
    <property type="match status" value="1"/>
</dbReference>
<dbReference type="PATRIC" id="fig|1122146.4.peg.1101"/>
<dbReference type="eggNOG" id="COG0569">
    <property type="taxonomic scope" value="Bacteria"/>
</dbReference>
<dbReference type="Gene3D" id="3.30.70.1450">
    <property type="entry name" value="Regulator of K+ conductance, C-terminal domain"/>
    <property type="match status" value="1"/>
</dbReference>
<feature type="domain" description="RCK C-terminal" evidence="9">
    <location>
        <begin position="429"/>
        <end position="510"/>
    </location>
</feature>
<dbReference type="SUPFAM" id="SSF81340">
    <property type="entry name" value="Clc chloride channel"/>
    <property type="match status" value="1"/>
</dbReference>
<feature type="transmembrane region" description="Helical" evidence="8">
    <location>
        <begin position="190"/>
        <end position="216"/>
    </location>
</feature>
<feature type="transmembrane region" description="Helical" evidence="8">
    <location>
        <begin position="155"/>
        <end position="178"/>
    </location>
</feature>
<dbReference type="GO" id="GO:0005247">
    <property type="term" value="F:voltage-gated chloride channel activity"/>
    <property type="evidence" value="ECO:0007669"/>
    <property type="project" value="TreeGrafter"/>
</dbReference>
<dbReference type="EMBL" id="JQBZ01000026">
    <property type="protein sequence ID" value="KRN88303.1"/>
    <property type="molecule type" value="Genomic_DNA"/>
</dbReference>